<dbReference type="PANTHER" id="PTHR39173">
    <property type="entry name" value="ACETYLTRANSFERASE"/>
    <property type="match status" value="1"/>
</dbReference>
<dbReference type="EMBL" id="LVHF01000029">
    <property type="protein sequence ID" value="OAN13310.1"/>
    <property type="molecule type" value="Genomic_DNA"/>
</dbReference>
<accession>A0A178K7K9</accession>
<protein>
    <submittedName>
        <fullName evidence="2">Acetyltransferase</fullName>
    </submittedName>
</protein>
<gene>
    <name evidence="2" type="ORF">A3K86_16795</name>
</gene>
<dbReference type="Gene3D" id="3.40.630.30">
    <property type="match status" value="1"/>
</dbReference>
<dbReference type="InterPro" id="IPR016181">
    <property type="entry name" value="Acyl_CoA_acyltransferase"/>
</dbReference>
<dbReference type="RefSeq" id="WP_068333760.1">
    <property type="nucleotide sequence ID" value="NZ_LVHF01000029.1"/>
</dbReference>
<dbReference type="SUPFAM" id="SSF55729">
    <property type="entry name" value="Acyl-CoA N-acyltransferases (Nat)"/>
    <property type="match status" value="1"/>
</dbReference>
<evidence type="ECO:0000313" key="3">
    <source>
        <dbReference type="Proteomes" id="UP000078503"/>
    </source>
</evidence>
<dbReference type="CDD" id="cd04301">
    <property type="entry name" value="NAT_SF"/>
    <property type="match status" value="1"/>
</dbReference>
<comment type="caution">
    <text evidence="2">The sequence shown here is derived from an EMBL/GenBank/DDBJ whole genome shotgun (WGS) entry which is preliminary data.</text>
</comment>
<dbReference type="PANTHER" id="PTHR39173:SF1">
    <property type="entry name" value="ACETYLTRANSFERASE"/>
    <property type="match status" value="1"/>
</dbReference>
<dbReference type="Proteomes" id="UP000078503">
    <property type="component" value="Unassembled WGS sequence"/>
</dbReference>
<dbReference type="GO" id="GO:0016747">
    <property type="term" value="F:acyltransferase activity, transferring groups other than amino-acyl groups"/>
    <property type="evidence" value="ECO:0007669"/>
    <property type="project" value="InterPro"/>
</dbReference>
<evidence type="ECO:0000259" key="1">
    <source>
        <dbReference type="PROSITE" id="PS51186"/>
    </source>
</evidence>
<sequence>MELVNPSLALETEFLQFYADYEHNDKENGEYYRDGKLNFPKYVQSLLDEAKGINLKDGYVPCNHFWLIDKNNSILGIIRVRHNIDTEFLANEAGHIGYDIAPSCRGKGYGKSMLKQALAEARKLGLKKALITADKHNIASRKVIEANHGEFENYVEGKVIPGSIARYWVPC</sequence>
<feature type="domain" description="N-acetyltransferase" evidence="1">
    <location>
        <begin position="12"/>
        <end position="170"/>
    </location>
</feature>
<reference evidence="2 3" key="1">
    <citation type="submission" date="2016-03" db="EMBL/GenBank/DDBJ databases">
        <title>Photobacterium proteolyticum sp. nov. a protease producing bacterium isolated from ocean sediments of Laizhou Bay.</title>
        <authorList>
            <person name="Li Y."/>
        </authorList>
    </citation>
    <scope>NUCLEOTIDE SEQUENCE [LARGE SCALE GENOMIC DNA]</scope>
    <source>
        <strain evidence="2 3">R-40508</strain>
    </source>
</reference>
<dbReference type="OrthoDB" id="9797989at2"/>
<dbReference type="STRING" id="858640.A3K86_16795"/>
<dbReference type="InterPro" id="IPR000182">
    <property type="entry name" value="GNAT_dom"/>
</dbReference>
<keyword evidence="3" id="KW-1185">Reference proteome</keyword>
<dbReference type="PROSITE" id="PS51186">
    <property type="entry name" value="GNAT"/>
    <property type="match status" value="1"/>
</dbReference>
<evidence type="ECO:0000313" key="2">
    <source>
        <dbReference type="EMBL" id="OAN13310.1"/>
    </source>
</evidence>
<name>A0A178K7K9_9GAMM</name>
<dbReference type="Pfam" id="PF00583">
    <property type="entry name" value="Acetyltransf_1"/>
    <property type="match status" value="1"/>
</dbReference>
<dbReference type="AlphaFoldDB" id="A0A178K7K9"/>
<proteinExistence type="predicted"/>
<keyword evidence="2" id="KW-0808">Transferase</keyword>
<organism evidence="2 3">
    <name type="scientific">Photobacterium jeanii</name>
    <dbReference type="NCBI Taxonomy" id="858640"/>
    <lineage>
        <taxon>Bacteria</taxon>
        <taxon>Pseudomonadati</taxon>
        <taxon>Pseudomonadota</taxon>
        <taxon>Gammaproteobacteria</taxon>
        <taxon>Vibrionales</taxon>
        <taxon>Vibrionaceae</taxon>
        <taxon>Photobacterium</taxon>
    </lineage>
</organism>